<dbReference type="PRINTS" id="PR00344">
    <property type="entry name" value="BCTRLSENSOR"/>
</dbReference>
<keyword evidence="6" id="KW-0902">Two-component regulatory system</keyword>
<reference evidence="9 10" key="1">
    <citation type="submission" date="2019-09" db="EMBL/GenBank/DDBJ databases">
        <title>Genome sequence and assembly of Taibaiella sp.</title>
        <authorList>
            <person name="Chhetri G."/>
        </authorList>
    </citation>
    <scope>NUCLEOTIDE SEQUENCE [LARGE SCALE GENOMIC DNA]</scope>
    <source>
        <strain evidence="9 10">KVB11</strain>
    </source>
</reference>
<dbReference type="InterPro" id="IPR003594">
    <property type="entry name" value="HATPase_dom"/>
</dbReference>
<keyword evidence="3" id="KW-0597">Phosphoprotein</keyword>
<evidence type="ECO:0000256" key="1">
    <source>
        <dbReference type="ARBA" id="ARBA00000085"/>
    </source>
</evidence>
<dbReference type="InterPro" id="IPR004358">
    <property type="entry name" value="Sig_transdc_His_kin-like_C"/>
</dbReference>
<dbReference type="PANTHER" id="PTHR45453">
    <property type="entry name" value="PHOSPHATE REGULON SENSOR PROTEIN PHOR"/>
    <property type="match status" value="1"/>
</dbReference>
<accession>A0A5M6CDJ9</accession>
<dbReference type="InterPro" id="IPR036097">
    <property type="entry name" value="HisK_dim/P_sf"/>
</dbReference>
<dbReference type="InterPro" id="IPR005467">
    <property type="entry name" value="His_kinase_dom"/>
</dbReference>
<gene>
    <name evidence="9" type="ORF">F0919_11975</name>
</gene>
<comment type="catalytic activity">
    <reaction evidence="1">
        <text>ATP + protein L-histidine = ADP + protein N-phospho-L-histidine.</text>
        <dbReference type="EC" id="2.7.13.3"/>
    </reaction>
</comment>
<keyword evidence="10" id="KW-1185">Reference proteome</keyword>
<comment type="caution">
    <text evidence="9">The sequence shown here is derived from an EMBL/GenBank/DDBJ whole genome shotgun (WGS) entry which is preliminary data.</text>
</comment>
<keyword evidence="7" id="KW-1133">Transmembrane helix</keyword>
<dbReference type="Pfam" id="PF02518">
    <property type="entry name" value="HATPase_c"/>
    <property type="match status" value="1"/>
</dbReference>
<dbReference type="GO" id="GO:0005886">
    <property type="term" value="C:plasma membrane"/>
    <property type="evidence" value="ECO:0007669"/>
    <property type="project" value="TreeGrafter"/>
</dbReference>
<keyword evidence="7" id="KW-0812">Transmembrane</keyword>
<dbReference type="SMART" id="SM00387">
    <property type="entry name" value="HATPase_c"/>
    <property type="match status" value="1"/>
</dbReference>
<feature type="transmembrane region" description="Helical" evidence="7">
    <location>
        <begin position="72"/>
        <end position="94"/>
    </location>
</feature>
<proteinExistence type="predicted"/>
<dbReference type="GO" id="GO:0016036">
    <property type="term" value="P:cellular response to phosphate starvation"/>
    <property type="evidence" value="ECO:0007669"/>
    <property type="project" value="TreeGrafter"/>
</dbReference>
<dbReference type="RefSeq" id="WP_150033006.1">
    <property type="nucleotide sequence ID" value="NZ_VWSH01000003.1"/>
</dbReference>
<dbReference type="InterPro" id="IPR003661">
    <property type="entry name" value="HisK_dim/P_dom"/>
</dbReference>
<evidence type="ECO:0000256" key="4">
    <source>
        <dbReference type="ARBA" id="ARBA00022679"/>
    </source>
</evidence>
<dbReference type="GO" id="GO:0004721">
    <property type="term" value="F:phosphoprotein phosphatase activity"/>
    <property type="evidence" value="ECO:0007669"/>
    <property type="project" value="TreeGrafter"/>
</dbReference>
<dbReference type="InterPro" id="IPR036890">
    <property type="entry name" value="HATPase_C_sf"/>
</dbReference>
<dbReference type="CDD" id="cd00082">
    <property type="entry name" value="HisKA"/>
    <property type="match status" value="1"/>
</dbReference>
<name>A0A5M6CDJ9_9BACT</name>
<evidence type="ECO:0000256" key="3">
    <source>
        <dbReference type="ARBA" id="ARBA00022553"/>
    </source>
</evidence>
<keyword evidence="7" id="KW-0472">Membrane</keyword>
<dbReference type="InterPro" id="IPR050351">
    <property type="entry name" value="BphY/WalK/GraS-like"/>
</dbReference>
<dbReference type="EC" id="2.7.13.3" evidence="2"/>
<dbReference type="SUPFAM" id="SSF47384">
    <property type="entry name" value="Homodimeric domain of signal transducing histidine kinase"/>
    <property type="match status" value="1"/>
</dbReference>
<dbReference type="SUPFAM" id="SSF55874">
    <property type="entry name" value="ATPase domain of HSP90 chaperone/DNA topoisomerase II/histidine kinase"/>
    <property type="match status" value="1"/>
</dbReference>
<dbReference type="EMBL" id="VWSH01000003">
    <property type="protein sequence ID" value="KAA5533258.1"/>
    <property type="molecule type" value="Genomic_DNA"/>
</dbReference>
<feature type="domain" description="Histidine kinase" evidence="8">
    <location>
        <begin position="110"/>
        <end position="322"/>
    </location>
</feature>
<dbReference type="SMART" id="SM00388">
    <property type="entry name" value="HisKA"/>
    <property type="match status" value="1"/>
</dbReference>
<feature type="transmembrane region" description="Helical" evidence="7">
    <location>
        <begin position="6"/>
        <end position="26"/>
    </location>
</feature>
<evidence type="ECO:0000313" key="10">
    <source>
        <dbReference type="Proteomes" id="UP000323632"/>
    </source>
</evidence>
<keyword evidence="4" id="KW-0808">Transferase</keyword>
<evidence type="ECO:0000256" key="2">
    <source>
        <dbReference type="ARBA" id="ARBA00012438"/>
    </source>
</evidence>
<dbReference type="PANTHER" id="PTHR45453:SF1">
    <property type="entry name" value="PHOSPHATE REGULON SENSOR PROTEIN PHOR"/>
    <property type="match status" value="1"/>
</dbReference>
<keyword evidence="5 9" id="KW-0418">Kinase</keyword>
<organism evidence="9 10">
    <name type="scientific">Taibaiella lutea</name>
    <dbReference type="NCBI Taxonomy" id="2608001"/>
    <lineage>
        <taxon>Bacteria</taxon>
        <taxon>Pseudomonadati</taxon>
        <taxon>Bacteroidota</taxon>
        <taxon>Chitinophagia</taxon>
        <taxon>Chitinophagales</taxon>
        <taxon>Chitinophagaceae</taxon>
        <taxon>Taibaiella</taxon>
    </lineage>
</organism>
<dbReference type="GO" id="GO:0000155">
    <property type="term" value="F:phosphorelay sensor kinase activity"/>
    <property type="evidence" value="ECO:0007669"/>
    <property type="project" value="InterPro"/>
</dbReference>
<evidence type="ECO:0000313" key="9">
    <source>
        <dbReference type="EMBL" id="KAA5533258.1"/>
    </source>
</evidence>
<protein>
    <recommendedName>
        <fullName evidence="2">histidine kinase</fullName>
        <ecNumber evidence="2">2.7.13.3</ecNumber>
    </recommendedName>
</protein>
<evidence type="ECO:0000256" key="5">
    <source>
        <dbReference type="ARBA" id="ARBA00022777"/>
    </source>
</evidence>
<dbReference type="AlphaFoldDB" id="A0A5M6CDJ9"/>
<dbReference type="PROSITE" id="PS50109">
    <property type="entry name" value="HIS_KIN"/>
    <property type="match status" value="1"/>
</dbReference>
<evidence type="ECO:0000256" key="7">
    <source>
        <dbReference type="SAM" id="Phobius"/>
    </source>
</evidence>
<dbReference type="Gene3D" id="1.10.287.130">
    <property type="match status" value="1"/>
</dbReference>
<evidence type="ECO:0000259" key="8">
    <source>
        <dbReference type="PROSITE" id="PS50109"/>
    </source>
</evidence>
<sequence>MRIVSILYFILLAYIIAAILFWGSTLNKQNELIVRNEIEALNNKVDKINNPVAFRDEYNAIKERENSRKRQYLGEGVAFLAIILIGAGVVYSSMRSNHLLSQQQSNFMLSITHELKSPIAAVKLNLQTMARRKLDEDTQLTLIQRSVNEANRLDDLCNNLLLASQMESRHFKFEEGRINLSSVAEESLQAYESRGKNLFVSKIEEDCFTNGDRLLWKLSINNLLENAVKYSDSDSTIILELIKSDDEILLSVIDEGQGIPDEEKPKVFKKFYRVGNENSRKTKGTGLGLYLTSKIIQQYKGTIAVRDNSPVGTVFEITVAAA</sequence>
<dbReference type="Pfam" id="PF00512">
    <property type="entry name" value="HisKA"/>
    <property type="match status" value="1"/>
</dbReference>
<evidence type="ECO:0000256" key="6">
    <source>
        <dbReference type="ARBA" id="ARBA00023012"/>
    </source>
</evidence>
<dbReference type="Gene3D" id="3.30.565.10">
    <property type="entry name" value="Histidine kinase-like ATPase, C-terminal domain"/>
    <property type="match status" value="1"/>
</dbReference>
<dbReference type="Proteomes" id="UP000323632">
    <property type="component" value="Unassembled WGS sequence"/>
</dbReference>
<dbReference type="CDD" id="cd00075">
    <property type="entry name" value="HATPase"/>
    <property type="match status" value="1"/>
</dbReference>